<name>A0A3B3Z7L0_9GOBI</name>
<evidence type="ECO:0000256" key="6">
    <source>
        <dbReference type="ARBA" id="ARBA00023015"/>
    </source>
</evidence>
<dbReference type="PROSITE" id="PS50157">
    <property type="entry name" value="ZINC_FINGER_C2H2_2"/>
    <property type="match status" value="5"/>
</dbReference>
<evidence type="ECO:0000313" key="14">
    <source>
        <dbReference type="Proteomes" id="UP000261520"/>
    </source>
</evidence>
<evidence type="ECO:0000256" key="8">
    <source>
        <dbReference type="ARBA" id="ARBA00023163"/>
    </source>
</evidence>
<dbReference type="SMART" id="SM00355">
    <property type="entry name" value="ZnF_C2H2"/>
    <property type="match status" value="5"/>
</dbReference>
<keyword evidence="8" id="KW-0804">Transcription</keyword>
<sequence length="199" mass="22703">SSQCDGQGSNEDPMKDTGDGNIPALYKSLFFPEMGGKKAKRSDSDARKPFSCPVCTKAFESEELLDKHVVIHNNQSPIRCPICNKPCRNNSSFKKHLNIHTEERPFRCSVCMKGFNQKCNLKRHMQTHTEEKSFSCPEFCDKAFAQKTVFIIHMRTHTGEKPFSCAVCKKRFRDKCHLKRHIKTHGDQAGAQDELHDSI</sequence>
<dbReference type="FunFam" id="3.30.160.60:FF:000322">
    <property type="entry name" value="GDNF-inducible zinc finger protein 1"/>
    <property type="match status" value="1"/>
</dbReference>
<dbReference type="FunFam" id="3.30.160.60:FF:000624">
    <property type="entry name" value="zinc finger protein 697"/>
    <property type="match status" value="1"/>
</dbReference>
<keyword evidence="5" id="KW-0862">Zinc</keyword>
<dbReference type="PROSITE" id="PS00028">
    <property type="entry name" value="ZINC_FINGER_C2H2_1"/>
    <property type="match status" value="5"/>
</dbReference>
<comment type="subcellular location">
    <subcellularLocation>
        <location evidence="1">Nucleus</location>
    </subcellularLocation>
</comment>
<evidence type="ECO:0000256" key="9">
    <source>
        <dbReference type="ARBA" id="ARBA00023242"/>
    </source>
</evidence>
<dbReference type="SUPFAM" id="SSF57667">
    <property type="entry name" value="beta-beta-alpha zinc fingers"/>
    <property type="match status" value="3"/>
</dbReference>
<evidence type="ECO:0000256" key="7">
    <source>
        <dbReference type="ARBA" id="ARBA00023125"/>
    </source>
</evidence>
<evidence type="ECO:0000259" key="12">
    <source>
        <dbReference type="PROSITE" id="PS50157"/>
    </source>
</evidence>
<dbReference type="Proteomes" id="UP000261520">
    <property type="component" value="Unplaced"/>
</dbReference>
<feature type="region of interest" description="Disordered" evidence="11">
    <location>
        <begin position="1"/>
        <end position="21"/>
    </location>
</feature>
<dbReference type="InterPro" id="IPR013087">
    <property type="entry name" value="Znf_C2H2_type"/>
</dbReference>
<reference evidence="13" key="1">
    <citation type="submission" date="2025-08" db="UniProtKB">
        <authorList>
            <consortium name="Ensembl"/>
        </authorList>
    </citation>
    <scope>IDENTIFICATION</scope>
</reference>
<dbReference type="Pfam" id="PF00096">
    <property type="entry name" value="zf-C2H2"/>
    <property type="match status" value="5"/>
</dbReference>
<feature type="domain" description="C2H2-type" evidence="12">
    <location>
        <begin position="50"/>
        <end position="77"/>
    </location>
</feature>
<feature type="domain" description="C2H2-type" evidence="12">
    <location>
        <begin position="106"/>
        <end position="133"/>
    </location>
</feature>
<reference evidence="13" key="2">
    <citation type="submission" date="2025-09" db="UniProtKB">
        <authorList>
            <consortium name="Ensembl"/>
        </authorList>
    </citation>
    <scope>IDENTIFICATION</scope>
</reference>
<feature type="domain" description="C2H2-type" evidence="12">
    <location>
        <begin position="134"/>
        <end position="162"/>
    </location>
</feature>
<evidence type="ECO:0000256" key="1">
    <source>
        <dbReference type="ARBA" id="ARBA00004123"/>
    </source>
</evidence>
<protein>
    <recommendedName>
        <fullName evidence="12">C2H2-type domain-containing protein</fullName>
    </recommendedName>
</protein>
<organism evidence="13 14">
    <name type="scientific">Periophthalmus magnuspinnatus</name>
    <dbReference type="NCBI Taxonomy" id="409849"/>
    <lineage>
        <taxon>Eukaryota</taxon>
        <taxon>Metazoa</taxon>
        <taxon>Chordata</taxon>
        <taxon>Craniata</taxon>
        <taxon>Vertebrata</taxon>
        <taxon>Euteleostomi</taxon>
        <taxon>Actinopterygii</taxon>
        <taxon>Neopterygii</taxon>
        <taxon>Teleostei</taxon>
        <taxon>Neoteleostei</taxon>
        <taxon>Acanthomorphata</taxon>
        <taxon>Gobiaria</taxon>
        <taxon>Gobiiformes</taxon>
        <taxon>Gobioidei</taxon>
        <taxon>Gobiidae</taxon>
        <taxon>Oxudercinae</taxon>
        <taxon>Periophthalmus</taxon>
    </lineage>
</organism>
<evidence type="ECO:0000256" key="5">
    <source>
        <dbReference type="ARBA" id="ARBA00022833"/>
    </source>
</evidence>
<keyword evidence="2" id="KW-0479">Metal-binding</keyword>
<dbReference type="PANTHER" id="PTHR23235:SF142">
    <property type="entry name" value="ZINC FINGER PROTEIN 384"/>
    <property type="match status" value="1"/>
</dbReference>
<feature type="domain" description="C2H2-type" evidence="12">
    <location>
        <begin position="163"/>
        <end position="190"/>
    </location>
</feature>
<dbReference type="Gene3D" id="3.30.160.60">
    <property type="entry name" value="Classic Zinc Finger"/>
    <property type="match status" value="5"/>
</dbReference>
<keyword evidence="4 10" id="KW-0863">Zinc-finger</keyword>
<keyword evidence="14" id="KW-1185">Reference proteome</keyword>
<dbReference type="Ensembl" id="ENSPMGT00000000543.1">
    <property type="protein sequence ID" value="ENSPMGP00000000519.1"/>
    <property type="gene ID" value="ENSPMGG00000000489.1"/>
</dbReference>
<accession>A0A3B3Z7L0</accession>
<dbReference type="GO" id="GO:0000978">
    <property type="term" value="F:RNA polymerase II cis-regulatory region sequence-specific DNA binding"/>
    <property type="evidence" value="ECO:0007669"/>
    <property type="project" value="TreeGrafter"/>
</dbReference>
<keyword evidence="9" id="KW-0539">Nucleus</keyword>
<evidence type="ECO:0000313" key="13">
    <source>
        <dbReference type="Ensembl" id="ENSPMGP00000000519.1"/>
    </source>
</evidence>
<keyword evidence="6" id="KW-0805">Transcription regulation</keyword>
<dbReference type="GO" id="GO:0000981">
    <property type="term" value="F:DNA-binding transcription factor activity, RNA polymerase II-specific"/>
    <property type="evidence" value="ECO:0007669"/>
    <property type="project" value="TreeGrafter"/>
</dbReference>
<proteinExistence type="predicted"/>
<keyword evidence="7" id="KW-0238">DNA-binding</keyword>
<dbReference type="PANTHER" id="PTHR23235">
    <property type="entry name" value="KRUEPPEL-LIKE TRANSCRIPTION FACTOR"/>
    <property type="match status" value="1"/>
</dbReference>
<dbReference type="GO" id="GO:0005634">
    <property type="term" value="C:nucleus"/>
    <property type="evidence" value="ECO:0007669"/>
    <property type="project" value="UniProtKB-SubCell"/>
</dbReference>
<evidence type="ECO:0000256" key="3">
    <source>
        <dbReference type="ARBA" id="ARBA00022737"/>
    </source>
</evidence>
<feature type="compositionally biased region" description="Polar residues" evidence="11">
    <location>
        <begin position="1"/>
        <end position="10"/>
    </location>
</feature>
<feature type="domain" description="C2H2-type" evidence="12">
    <location>
        <begin position="78"/>
        <end position="105"/>
    </location>
</feature>
<dbReference type="GO" id="GO:0008270">
    <property type="term" value="F:zinc ion binding"/>
    <property type="evidence" value="ECO:0007669"/>
    <property type="project" value="UniProtKB-KW"/>
</dbReference>
<evidence type="ECO:0000256" key="10">
    <source>
        <dbReference type="PROSITE-ProRule" id="PRU00042"/>
    </source>
</evidence>
<evidence type="ECO:0000256" key="2">
    <source>
        <dbReference type="ARBA" id="ARBA00022723"/>
    </source>
</evidence>
<dbReference type="STRING" id="409849.ENSPMGP00000000519"/>
<evidence type="ECO:0000256" key="11">
    <source>
        <dbReference type="SAM" id="MobiDB-lite"/>
    </source>
</evidence>
<dbReference type="AlphaFoldDB" id="A0A3B3Z7L0"/>
<evidence type="ECO:0000256" key="4">
    <source>
        <dbReference type="ARBA" id="ARBA00022771"/>
    </source>
</evidence>
<keyword evidence="3" id="KW-0677">Repeat</keyword>
<dbReference type="InterPro" id="IPR036236">
    <property type="entry name" value="Znf_C2H2_sf"/>
</dbReference>
<dbReference type="FunFam" id="3.30.160.60:FF:000303">
    <property type="entry name" value="Zinc finger protein 41"/>
    <property type="match status" value="1"/>
</dbReference>